<feature type="domain" description="DinB-like" evidence="1">
    <location>
        <begin position="52"/>
        <end position="170"/>
    </location>
</feature>
<dbReference type="EMBL" id="BAAAHE010000025">
    <property type="protein sequence ID" value="GAA0625284.1"/>
    <property type="molecule type" value="Genomic_DNA"/>
</dbReference>
<proteinExistence type="predicted"/>
<dbReference type="Proteomes" id="UP001500957">
    <property type="component" value="Unassembled WGS sequence"/>
</dbReference>
<dbReference type="InterPro" id="IPR024775">
    <property type="entry name" value="DinB-like"/>
</dbReference>
<dbReference type="RefSeq" id="WP_344606265.1">
    <property type="nucleotide sequence ID" value="NZ_BAAAHE010000025.1"/>
</dbReference>
<dbReference type="InterPro" id="IPR034660">
    <property type="entry name" value="DinB/YfiT-like"/>
</dbReference>
<organism evidence="2 3">
    <name type="scientific">Sporichthya brevicatena</name>
    <dbReference type="NCBI Taxonomy" id="171442"/>
    <lineage>
        <taxon>Bacteria</taxon>
        <taxon>Bacillati</taxon>
        <taxon>Actinomycetota</taxon>
        <taxon>Actinomycetes</taxon>
        <taxon>Sporichthyales</taxon>
        <taxon>Sporichthyaceae</taxon>
        <taxon>Sporichthya</taxon>
    </lineage>
</organism>
<dbReference type="Pfam" id="PF12867">
    <property type="entry name" value="DinB_2"/>
    <property type="match status" value="1"/>
</dbReference>
<evidence type="ECO:0000259" key="1">
    <source>
        <dbReference type="Pfam" id="PF12867"/>
    </source>
</evidence>
<reference evidence="3" key="1">
    <citation type="journal article" date="2019" name="Int. J. Syst. Evol. Microbiol.">
        <title>The Global Catalogue of Microorganisms (GCM) 10K type strain sequencing project: providing services to taxonomists for standard genome sequencing and annotation.</title>
        <authorList>
            <consortium name="The Broad Institute Genomics Platform"/>
            <consortium name="The Broad Institute Genome Sequencing Center for Infectious Disease"/>
            <person name="Wu L."/>
            <person name="Ma J."/>
        </authorList>
    </citation>
    <scope>NUCLEOTIDE SEQUENCE [LARGE SCALE GENOMIC DNA]</scope>
    <source>
        <strain evidence="3">JCM 10671</strain>
    </source>
</reference>
<evidence type="ECO:0000313" key="2">
    <source>
        <dbReference type="EMBL" id="GAA0625284.1"/>
    </source>
</evidence>
<comment type="caution">
    <text evidence="2">The sequence shown here is derived from an EMBL/GenBank/DDBJ whole genome shotgun (WGS) entry which is preliminary data.</text>
</comment>
<dbReference type="SUPFAM" id="SSF109854">
    <property type="entry name" value="DinB/YfiT-like putative metalloenzymes"/>
    <property type="match status" value="1"/>
</dbReference>
<evidence type="ECO:0000313" key="3">
    <source>
        <dbReference type="Proteomes" id="UP001500957"/>
    </source>
</evidence>
<keyword evidence="2" id="KW-0413">Isomerase</keyword>
<gene>
    <name evidence="2" type="ORF">GCM10009547_30690</name>
</gene>
<accession>A0ABP3S451</accession>
<keyword evidence="3" id="KW-1185">Reference proteome</keyword>
<dbReference type="GO" id="GO:0016853">
    <property type="term" value="F:isomerase activity"/>
    <property type="evidence" value="ECO:0007669"/>
    <property type="project" value="UniProtKB-KW"/>
</dbReference>
<dbReference type="Gene3D" id="1.20.120.450">
    <property type="entry name" value="dinb family like domain"/>
    <property type="match status" value="1"/>
</dbReference>
<name>A0ABP3S451_9ACTN</name>
<sequence>MTEIEPDTKDWTWVLNSPCAECGYDAATVVPDQVAATLRTNVTDWTAVLARPTGLRERPAPTVWSPLEYACHVRDVYRLFAQRLDLMLTQDDPMYANWDQDATAVADRYGEQDPATVTTELAAAGTALADRFAALTPEQWSRTGRRSDGAVFTVDSFARYLLHDVLHHLGDVRPQNG</sequence>
<protein>
    <submittedName>
        <fullName evidence="2">Maleylpyruvate isomerase N-terminal domain-containing protein</fullName>
    </submittedName>
</protein>